<evidence type="ECO:0000259" key="1">
    <source>
        <dbReference type="Pfam" id="PF01137"/>
    </source>
</evidence>
<proteinExistence type="predicted"/>
<protein>
    <recommendedName>
        <fullName evidence="1">RNA 3'-terminal phosphate cyclase domain-containing protein</fullName>
    </recommendedName>
</protein>
<dbReference type="EMBL" id="CAJZBQ010000058">
    <property type="protein sequence ID" value="CAG9334440.1"/>
    <property type="molecule type" value="Genomic_DNA"/>
</dbReference>
<dbReference type="InterPro" id="IPR037136">
    <property type="entry name" value="RNA3'_phos_cyclase_dom_sf"/>
</dbReference>
<feature type="domain" description="RNA 3'-terminal phosphate cyclase" evidence="1">
    <location>
        <begin position="14"/>
        <end position="329"/>
    </location>
</feature>
<dbReference type="GO" id="GO:0003963">
    <property type="term" value="F:RNA-3'-phosphate cyclase activity"/>
    <property type="evidence" value="ECO:0007669"/>
    <property type="project" value="TreeGrafter"/>
</dbReference>
<dbReference type="GO" id="GO:0005634">
    <property type="term" value="C:nucleus"/>
    <property type="evidence" value="ECO:0007669"/>
    <property type="project" value="TreeGrafter"/>
</dbReference>
<evidence type="ECO:0000313" key="2">
    <source>
        <dbReference type="EMBL" id="CAG9334440.1"/>
    </source>
</evidence>
<sequence>MESSIFEVDGSLYEGGGQIMRVALCLGIIKQIPVTIKNIRAGRDRPGLARSHLASVLILQQICNGRLENAELGSTTLTLYPSQISSGTFIADCGSSGSITLMLQAILPVLIKTSSILILRGGTDVPFSPTTHFIQNSLQPFLNKIGVKFSYEVKRYGFNPIGRGEVEVRTELCEEINGIDILYNKISRNIEAEIVYSRKSKGNMNYDEEIRKVVERVVNELEVNREIISVREVDAECHGVVVNVWNKSENGCFYHKSEVGIFKGKNEWEKPCRDLKNCIESEACICEELQDQLLIFLAMASSPSRIKINQATDHSLAVIELINRVGLARISMNEGILEIIPQSR</sequence>
<keyword evidence="3" id="KW-1185">Reference proteome</keyword>
<name>A0AAU9KAG8_9CILI</name>
<dbReference type="Gene3D" id="3.65.10.20">
    <property type="entry name" value="RNA 3'-terminal phosphate cyclase domain"/>
    <property type="match status" value="1"/>
</dbReference>
<accession>A0AAU9KAG8</accession>
<dbReference type="InterPro" id="IPR023797">
    <property type="entry name" value="RNA3'_phos_cyclase_dom"/>
</dbReference>
<comment type="caution">
    <text evidence="2">The sequence shown here is derived from an EMBL/GenBank/DDBJ whole genome shotgun (WGS) entry which is preliminary data.</text>
</comment>
<dbReference type="GO" id="GO:0006396">
    <property type="term" value="P:RNA processing"/>
    <property type="evidence" value="ECO:0007669"/>
    <property type="project" value="InterPro"/>
</dbReference>
<organism evidence="2 3">
    <name type="scientific">Blepharisma stoltei</name>
    <dbReference type="NCBI Taxonomy" id="1481888"/>
    <lineage>
        <taxon>Eukaryota</taxon>
        <taxon>Sar</taxon>
        <taxon>Alveolata</taxon>
        <taxon>Ciliophora</taxon>
        <taxon>Postciliodesmatophora</taxon>
        <taxon>Heterotrichea</taxon>
        <taxon>Heterotrichida</taxon>
        <taxon>Blepharismidae</taxon>
        <taxon>Blepharisma</taxon>
    </lineage>
</organism>
<dbReference type="Pfam" id="PF01137">
    <property type="entry name" value="RTC"/>
    <property type="match status" value="1"/>
</dbReference>
<dbReference type="InterPro" id="IPR000228">
    <property type="entry name" value="RNA3'_term_phos_cyc"/>
</dbReference>
<dbReference type="PANTHER" id="PTHR11096:SF0">
    <property type="entry name" value="RNA 3'-TERMINAL PHOSPHATE CYCLASE"/>
    <property type="match status" value="1"/>
</dbReference>
<reference evidence="2" key="1">
    <citation type="submission" date="2021-09" db="EMBL/GenBank/DDBJ databases">
        <authorList>
            <consortium name="AG Swart"/>
            <person name="Singh M."/>
            <person name="Singh A."/>
            <person name="Seah K."/>
            <person name="Emmerich C."/>
        </authorList>
    </citation>
    <scope>NUCLEOTIDE SEQUENCE</scope>
    <source>
        <strain evidence="2">ATCC30299</strain>
    </source>
</reference>
<dbReference type="Gene3D" id="3.30.360.20">
    <property type="entry name" value="RNA 3'-terminal phosphate cyclase, insert domain"/>
    <property type="match status" value="1"/>
</dbReference>
<dbReference type="InterPro" id="IPR013792">
    <property type="entry name" value="RNA3'P_cycl/enolpyr_Trfase_a/b"/>
</dbReference>
<gene>
    <name evidence="2" type="ORF">BSTOLATCC_MIC61056</name>
</gene>
<dbReference type="InterPro" id="IPR036553">
    <property type="entry name" value="RPTC_insert"/>
</dbReference>
<dbReference type="AlphaFoldDB" id="A0AAU9KAG8"/>
<dbReference type="SUPFAM" id="SSF55205">
    <property type="entry name" value="EPT/RTPC-like"/>
    <property type="match status" value="1"/>
</dbReference>
<dbReference type="Proteomes" id="UP001162131">
    <property type="component" value="Unassembled WGS sequence"/>
</dbReference>
<evidence type="ECO:0000313" key="3">
    <source>
        <dbReference type="Proteomes" id="UP001162131"/>
    </source>
</evidence>
<dbReference type="PANTHER" id="PTHR11096">
    <property type="entry name" value="RNA 3' TERMINAL PHOSPHATE CYCLASE"/>
    <property type="match status" value="1"/>
</dbReference>